<dbReference type="GO" id="GO:0031564">
    <property type="term" value="P:transcription antitermination"/>
    <property type="evidence" value="ECO:0007669"/>
    <property type="project" value="UniProtKB-KW"/>
</dbReference>
<dbReference type="InterPro" id="IPR006645">
    <property type="entry name" value="NGN-like_dom"/>
</dbReference>
<evidence type="ECO:0000256" key="2">
    <source>
        <dbReference type="ARBA" id="ARBA00023015"/>
    </source>
</evidence>
<dbReference type="RefSeq" id="WP_046637241.1">
    <property type="nucleotide sequence ID" value="NZ_CCRK01000012.1"/>
</dbReference>
<reference evidence="6 7" key="1">
    <citation type="submission" date="2014-08" db="EMBL/GenBank/DDBJ databases">
        <authorList>
            <person name="Chen Y.-H."/>
        </authorList>
    </citation>
    <scope>NUCLEOTIDE SEQUENCE [LARGE SCALE GENOMIC DNA]</scope>
</reference>
<sequence>MKIFDAGREFWFVAQVMPGEERSAVAEMERLCSRNDIYLRTYVPHGRREVRNHRTHRYHVREYPALPGYAFVSINRDKMHVIRDHVIRYLGGERPIAIHPDEIQAVYTDEINGEFDQLGQTKKQRIAKLEEKFPVGSELRVVDGCFIGLSAVVKEVTGHGRIAALVELFGRMTPVEFEKNQLKAS</sequence>
<dbReference type="InterPro" id="IPR043425">
    <property type="entry name" value="NusG-like"/>
</dbReference>
<dbReference type="PRINTS" id="PR00338">
    <property type="entry name" value="NUSGTNSCPFCT"/>
</dbReference>
<dbReference type="InterPro" id="IPR001062">
    <property type="entry name" value="Transcrpt_antiterm_NusG"/>
</dbReference>
<dbReference type="Proteomes" id="UP000039660">
    <property type="component" value="Unassembled WGS sequence"/>
</dbReference>
<dbReference type="CDD" id="cd06091">
    <property type="entry name" value="KOW_NusG"/>
    <property type="match status" value="1"/>
</dbReference>
<dbReference type="Gene3D" id="2.30.30.30">
    <property type="match status" value="1"/>
</dbReference>
<accession>A0A0T7GYD0</accession>
<keyword evidence="1 4" id="KW-0889">Transcription antitermination</keyword>
<comment type="function">
    <text evidence="4">Participates in transcription elongation, termination and antitermination.</text>
</comment>
<dbReference type="SUPFAM" id="SSF82679">
    <property type="entry name" value="N-utilization substance G protein NusG, N-terminal domain"/>
    <property type="match status" value="1"/>
</dbReference>
<proteinExistence type="inferred from homology"/>
<evidence type="ECO:0000256" key="3">
    <source>
        <dbReference type="ARBA" id="ARBA00023163"/>
    </source>
</evidence>
<dbReference type="AlphaFoldDB" id="A0A0T7GYD0"/>
<dbReference type="EMBL" id="CCRK01000012">
    <property type="protein sequence ID" value="CDZ52282.1"/>
    <property type="molecule type" value="Genomic_DNA"/>
</dbReference>
<protein>
    <recommendedName>
        <fullName evidence="4">Transcription termination/antitermination protein NusG</fullName>
    </recommendedName>
</protein>
<gene>
    <name evidence="6" type="ORF">NGAL_HAMBI1189_44010</name>
</gene>
<keyword evidence="2 4" id="KW-0805">Transcription regulation</keyword>
<organism evidence="6 7">
    <name type="scientific">Neorhizobium galegae bv. officinalis</name>
    <dbReference type="NCBI Taxonomy" id="323656"/>
    <lineage>
        <taxon>Bacteria</taxon>
        <taxon>Pseudomonadati</taxon>
        <taxon>Pseudomonadota</taxon>
        <taxon>Alphaproteobacteria</taxon>
        <taxon>Hyphomicrobiales</taxon>
        <taxon>Rhizobiaceae</taxon>
        <taxon>Rhizobium/Agrobacterium group</taxon>
        <taxon>Neorhizobium</taxon>
    </lineage>
</organism>
<evidence type="ECO:0000313" key="6">
    <source>
        <dbReference type="EMBL" id="CDZ52282.1"/>
    </source>
</evidence>
<dbReference type="PANTHER" id="PTHR30265:SF4">
    <property type="entry name" value="KOW MOTIF FAMILY PROTEIN, EXPRESSED"/>
    <property type="match status" value="1"/>
</dbReference>
<dbReference type="SUPFAM" id="SSF50104">
    <property type="entry name" value="Translation proteins SH3-like domain"/>
    <property type="match status" value="1"/>
</dbReference>
<keyword evidence="4" id="KW-0806">Transcription termination</keyword>
<evidence type="ECO:0000256" key="4">
    <source>
        <dbReference type="RuleBase" id="RU000538"/>
    </source>
</evidence>
<dbReference type="GO" id="GO:0032784">
    <property type="term" value="P:regulation of DNA-templated transcription elongation"/>
    <property type="evidence" value="ECO:0007669"/>
    <property type="project" value="InterPro"/>
</dbReference>
<evidence type="ECO:0000259" key="5">
    <source>
        <dbReference type="Pfam" id="PF02357"/>
    </source>
</evidence>
<dbReference type="GO" id="GO:0006354">
    <property type="term" value="P:DNA-templated transcription elongation"/>
    <property type="evidence" value="ECO:0007669"/>
    <property type="project" value="InterPro"/>
</dbReference>
<name>A0A0T7GYD0_NEOGA</name>
<evidence type="ECO:0000313" key="7">
    <source>
        <dbReference type="Proteomes" id="UP000039660"/>
    </source>
</evidence>
<feature type="domain" description="NusG-like N-terminal" evidence="5">
    <location>
        <begin position="11"/>
        <end position="105"/>
    </location>
</feature>
<dbReference type="InterPro" id="IPR008991">
    <property type="entry name" value="Translation_prot_SH3-like_sf"/>
</dbReference>
<comment type="similarity">
    <text evidence="4">Belongs to the NusG family.</text>
</comment>
<dbReference type="Gene3D" id="3.30.70.940">
    <property type="entry name" value="NusG, N-terminal domain"/>
    <property type="match status" value="1"/>
</dbReference>
<dbReference type="Pfam" id="PF02357">
    <property type="entry name" value="NusG"/>
    <property type="match status" value="1"/>
</dbReference>
<dbReference type="InterPro" id="IPR014722">
    <property type="entry name" value="Rib_uL2_dom2"/>
</dbReference>
<keyword evidence="3 4" id="KW-0804">Transcription</keyword>
<dbReference type="PANTHER" id="PTHR30265">
    <property type="entry name" value="RHO-INTERACTING TRANSCRIPTION TERMINATION FACTOR NUSG"/>
    <property type="match status" value="1"/>
</dbReference>
<evidence type="ECO:0000256" key="1">
    <source>
        <dbReference type="ARBA" id="ARBA00022814"/>
    </source>
</evidence>
<dbReference type="InterPro" id="IPR036735">
    <property type="entry name" value="NGN_dom_sf"/>
</dbReference>
<dbReference type="GO" id="GO:0006353">
    <property type="term" value="P:DNA-templated transcription termination"/>
    <property type="evidence" value="ECO:0007669"/>
    <property type="project" value="UniProtKB-KW"/>
</dbReference>